<sequence length="131" mass="15509">MAYCSLAIQRQLELTKETLSQNDPDKRYCYKLIQFESQLRKVHERELQYLENDHKGKKKKQIIHPKSGKYKPTFERVAITAYFKRTPVSKFSAVRTLEKEERRQRAQQLRMPPPFRSMFLPSRPVGLPIGG</sequence>
<dbReference type="EMBL" id="JAGMUU010000017">
    <property type="protein sequence ID" value="KAH7134547.1"/>
    <property type="molecule type" value="Genomic_DNA"/>
</dbReference>
<dbReference type="Proteomes" id="UP000717696">
    <property type="component" value="Unassembled WGS sequence"/>
</dbReference>
<keyword evidence="2" id="KW-1185">Reference proteome</keyword>
<evidence type="ECO:0000313" key="2">
    <source>
        <dbReference type="Proteomes" id="UP000717696"/>
    </source>
</evidence>
<protein>
    <submittedName>
        <fullName evidence="1">Uncharacterized protein</fullName>
    </submittedName>
</protein>
<comment type="caution">
    <text evidence="1">The sequence shown here is derived from an EMBL/GenBank/DDBJ whole genome shotgun (WGS) entry which is preliminary data.</text>
</comment>
<gene>
    <name evidence="1" type="ORF">B0J13DRAFT_560633</name>
</gene>
<reference evidence="1" key="1">
    <citation type="journal article" date="2021" name="Nat. Commun.">
        <title>Genetic determinants of endophytism in the Arabidopsis root mycobiome.</title>
        <authorList>
            <person name="Mesny F."/>
            <person name="Miyauchi S."/>
            <person name="Thiergart T."/>
            <person name="Pickel B."/>
            <person name="Atanasova L."/>
            <person name="Karlsson M."/>
            <person name="Huettel B."/>
            <person name="Barry K.W."/>
            <person name="Haridas S."/>
            <person name="Chen C."/>
            <person name="Bauer D."/>
            <person name="Andreopoulos W."/>
            <person name="Pangilinan J."/>
            <person name="LaButti K."/>
            <person name="Riley R."/>
            <person name="Lipzen A."/>
            <person name="Clum A."/>
            <person name="Drula E."/>
            <person name="Henrissat B."/>
            <person name="Kohler A."/>
            <person name="Grigoriev I.V."/>
            <person name="Martin F.M."/>
            <person name="Hacquard S."/>
        </authorList>
    </citation>
    <scope>NUCLEOTIDE SEQUENCE</scope>
    <source>
        <strain evidence="1">MPI-CAGE-AT-0021</strain>
    </source>
</reference>
<dbReference type="OrthoDB" id="3440029at2759"/>
<dbReference type="AlphaFoldDB" id="A0A9P9ECD4"/>
<organism evidence="1 2">
    <name type="scientific">Dactylonectria estremocensis</name>
    <dbReference type="NCBI Taxonomy" id="1079267"/>
    <lineage>
        <taxon>Eukaryota</taxon>
        <taxon>Fungi</taxon>
        <taxon>Dikarya</taxon>
        <taxon>Ascomycota</taxon>
        <taxon>Pezizomycotina</taxon>
        <taxon>Sordariomycetes</taxon>
        <taxon>Hypocreomycetidae</taxon>
        <taxon>Hypocreales</taxon>
        <taxon>Nectriaceae</taxon>
        <taxon>Dactylonectria</taxon>
    </lineage>
</organism>
<name>A0A9P9ECD4_9HYPO</name>
<accession>A0A9P9ECD4</accession>
<proteinExistence type="predicted"/>
<evidence type="ECO:0000313" key="1">
    <source>
        <dbReference type="EMBL" id="KAH7134547.1"/>
    </source>
</evidence>